<feature type="coiled-coil region" evidence="1">
    <location>
        <begin position="61"/>
        <end position="95"/>
    </location>
</feature>
<keyword evidence="1" id="KW-0175">Coiled coil</keyword>
<dbReference type="PANTHER" id="PTHR12905">
    <property type="entry name" value="METALLOPHOSPHOESTERASE"/>
    <property type="match status" value="1"/>
</dbReference>
<dbReference type="AlphaFoldDB" id="A0A813K9X4"/>
<comment type="caution">
    <text evidence="4">The sequence shown here is derived from an EMBL/GenBank/DDBJ whole genome shotgun (WGS) entry which is preliminary data.</text>
</comment>
<feature type="compositionally biased region" description="Basic and acidic residues" evidence="2">
    <location>
        <begin position="291"/>
        <end position="302"/>
    </location>
</feature>
<feature type="compositionally biased region" description="Low complexity" evidence="2">
    <location>
        <begin position="306"/>
        <end position="318"/>
    </location>
</feature>
<reference evidence="4" key="1">
    <citation type="submission" date="2021-02" db="EMBL/GenBank/DDBJ databases">
        <authorList>
            <person name="Dougan E. K."/>
            <person name="Rhodes N."/>
            <person name="Thang M."/>
            <person name="Chan C."/>
        </authorList>
    </citation>
    <scope>NUCLEOTIDE SEQUENCE</scope>
</reference>
<feature type="region of interest" description="Disordered" evidence="2">
    <location>
        <begin position="215"/>
        <end position="248"/>
    </location>
</feature>
<dbReference type="Gene3D" id="3.60.21.10">
    <property type="match status" value="1"/>
</dbReference>
<dbReference type="InterPro" id="IPR024654">
    <property type="entry name" value="Calcineurin-like_PHP_lpxH"/>
</dbReference>
<gene>
    <name evidence="4" type="ORF">PGLA2088_LOCUS28996</name>
</gene>
<dbReference type="EMBL" id="CAJNNW010028122">
    <property type="protein sequence ID" value="CAE8694748.1"/>
    <property type="molecule type" value="Genomic_DNA"/>
</dbReference>
<evidence type="ECO:0000313" key="5">
    <source>
        <dbReference type="Proteomes" id="UP000626109"/>
    </source>
</evidence>
<evidence type="ECO:0000313" key="4">
    <source>
        <dbReference type="EMBL" id="CAE8694748.1"/>
    </source>
</evidence>
<dbReference type="Pfam" id="PF12850">
    <property type="entry name" value="Metallophos_2"/>
    <property type="match status" value="1"/>
</dbReference>
<name>A0A813K9X4_POLGL</name>
<organism evidence="4 5">
    <name type="scientific">Polarella glacialis</name>
    <name type="common">Dinoflagellate</name>
    <dbReference type="NCBI Taxonomy" id="89957"/>
    <lineage>
        <taxon>Eukaryota</taxon>
        <taxon>Sar</taxon>
        <taxon>Alveolata</taxon>
        <taxon>Dinophyceae</taxon>
        <taxon>Suessiales</taxon>
        <taxon>Suessiaceae</taxon>
        <taxon>Polarella</taxon>
    </lineage>
</organism>
<evidence type="ECO:0000259" key="3">
    <source>
        <dbReference type="Pfam" id="PF12850"/>
    </source>
</evidence>
<dbReference type="InterPro" id="IPR029052">
    <property type="entry name" value="Metallo-depent_PP-like"/>
</dbReference>
<dbReference type="Proteomes" id="UP000626109">
    <property type="component" value="Unassembled WGS sequence"/>
</dbReference>
<protein>
    <recommendedName>
        <fullName evidence="3">Calcineurin-like phosphoesterase domain-containing protein</fullName>
    </recommendedName>
</protein>
<feature type="compositionally biased region" description="Low complexity" evidence="2">
    <location>
        <begin position="341"/>
        <end position="355"/>
    </location>
</feature>
<sequence>MTGPSSAHSVGSSSASQQQQQQQQHQQPSAVSSSSSASSAKALSALHGRLVEVERRRGSAEAKAELQAAQLKGEVEGAKAQAAQLLDELVAARREAAQLPAQLAAEAAAAAEAASVSAQVTEQQAAIRKAREDMLDPSGLQEQVLRARDTGHLPGARSGAHVRQQLAHEERALRSELGSASKQLVALRRGCDAREFHLQLLEDEVSSLHGVASEGPELRKSWGSSSSSQAGALPKRPRSSPGNSTDMANDHLWSAARLAVSNADLQRELSSTEEASAAREAALLSRREQLEEALEERQRTTREVPGAALAAASDAGGSFCPPESQGAEAPAPKSPPPTPPTRLRSSPPLTPPRRLCSAERLASPQRSSPGGYGRVTPDHCLMGSPPRPIAATPDYCLMGSPPRPAPAGSKSPISSRQSPISKSPMEVSILGTTLELSLSSSSSIGMLTLDGWEDVLGFDANERGSLQEELAAVHEAFKVEATLPGRDDSIPGDPVAHLLEHLSVEAPAAEVAAAAAAEASEEISRLQASAARRAQEVLELHGALVDARTELADVLAEASTLQSGHASLNSELTSLRKQVLEDHPKSLEALRRRATEEATMDMEFWRCKRRCKRLVFSLLEKMTPLPSCLWEFYLGFRVSSKPPPDGAKVDYVPLPSNGLVIRLPFSELPPLRSEDVLRIVIVSDTHERHRQVMVPEGDVLLHCGDILMSSSLCRADRSLEALRDFNRWLGCQPCREKVVIGGNHDFGLEQLGASFGSALLSEASALLQDSSVVLPVSGLKIYGNAYSEGSSHNRAWQASSQVTAEACQGSDIVMTHQLNTSMQDKLQAAGVRPRLWASGHDHDQHGVNLRGFTLFVNAAIHDDKYRPWQPPVVIDLPRKVDHPRAESRKPS</sequence>
<evidence type="ECO:0000256" key="2">
    <source>
        <dbReference type="SAM" id="MobiDB-lite"/>
    </source>
</evidence>
<feature type="domain" description="Calcineurin-like phosphoesterase" evidence="3">
    <location>
        <begin position="677"/>
        <end position="857"/>
    </location>
</feature>
<dbReference type="SUPFAM" id="SSF56300">
    <property type="entry name" value="Metallo-dependent phosphatases"/>
    <property type="match status" value="1"/>
</dbReference>
<dbReference type="PANTHER" id="PTHR12905:SF0">
    <property type="entry name" value="CALCINEURIN-LIKE PHOSPHOESTERASE DOMAIN-CONTAINING PROTEIN"/>
    <property type="match status" value="1"/>
</dbReference>
<feature type="region of interest" description="Disordered" evidence="2">
    <location>
        <begin position="1"/>
        <end position="43"/>
    </location>
</feature>
<proteinExistence type="predicted"/>
<feature type="compositionally biased region" description="Low complexity" evidence="2">
    <location>
        <begin position="1"/>
        <end position="40"/>
    </location>
</feature>
<feature type="region of interest" description="Disordered" evidence="2">
    <location>
        <begin position="291"/>
        <end position="423"/>
    </location>
</feature>
<dbReference type="InterPro" id="IPR051693">
    <property type="entry name" value="UPF0046_metallophosphoest"/>
</dbReference>
<feature type="compositionally biased region" description="Polar residues" evidence="2">
    <location>
        <begin position="411"/>
        <end position="421"/>
    </location>
</feature>
<accession>A0A813K9X4</accession>
<evidence type="ECO:0000256" key="1">
    <source>
        <dbReference type="SAM" id="Coils"/>
    </source>
</evidence>